<keyword evidence="3" id="KW-1185">Reference proteome</keyword>
<reference evidence="2 3" key="1">
    <citation type="submission" date="2017-06" db="EMBL/GenBank/DDBJ databases">
        <authorList>
            <person name="Kim H.J."/>
            <person name="Triplett B.A."/>
        </authorList>
    </citation>
    <scope>NUCLEOTIDE SEQUENCE [LARGE SCALE GENOMIC DNA]</scope>
    <source>
        <strain evidence="2 3">CGMCC 4.5593</strain>
    </source>
</reference>
<organism evidence="2 3">
    <name type="scientific">Asanoa hainanensis</name>
    <dbReference type="NCBI Taxonomy" id="560556"/>
    <lineage>
        <taxon>Bacteria</taxon>
        <taxon>Bacillati</taxon>
        <taxon>Actinomycetota</taxon>
        <taxon>Actinomycetes</taxon>
        <taxon>Micromonosporales</taxon>
        <taxon>Micromonosporaceae</taxon>
        <taxon>Asanoa</taxon>
    </lineage>
</organism>
<dbReference type="EMBL" id="FZPH01000001">
    <property type="protein sequence ID" value="SNS75664.1"/>
    <property type="molecule type" value="Genomic_DNA"/>
</dbReference>
<evidence type="ECO:0000313" key="2">
    <source>
        <dbReference type="EMBL" id="SNS75664.1"/>
    </source>
</evidence>
<proteinExistence type="predicted"/>
<gene>
    <name evidence="2" type="ORF">SAMN05421812_101670</name>
</gene>
<accession>A0A239H5W4</accession>
<dbReference type="Proteomes" id="UP000198362">
    <property type="component" value="Unassembled WGS sequence"/>
</dbReference>
<protein>
    <submittedName>
        <fullName evidence="2">Uncharacterized protein</fullName>
    </submittedName>
</protein>
<evidence type="ECO:0000313" key="3">
    <source>
        <dbReference type="Proteomes" id="UP000198362"/>
    </source>
</evidence>
<sequence length="219" mass="22891">MEYGQEAAEVAVTGMLEPGAPTTEPPAPDTTPARVRPLVLTLRNTGDNPLVLTGLKVVVHEVFTVPSCASVAGGEVAPTLNYDFRFPVPSTGEWSATGPQNFAVEPRSVDALSVTIGPAASGAAVYAWRYSVYAVVKDGQEILWGGGVGTDGFEVSASDYEAYTRYGVPSGSSPAEIRACADNVVKTVRGYIDQPTGPAHAVQPELDNMIEAYEGLAAT</sequence>
<feature type="region of interest" description="Disordered" evidence="1">
    <location>
        <begin position="14"/>
        <end position="33"/>
    </location>
</feature>
<name>A0A239H5W4_9ACTN</name>
<evidence type="ECO:0000256" key="1">
    <source>
        <dbReference type="SAM" id="MobiDB-lite"/>
    </source>
</evidence>
<dbReference type="AlphaFoldDB" id="A0A239H5W4"/>